<keyword evidence="2" id="KW-0813">Transport</keyword>
<feature type="domain" description="Ion transport" evidence="13">
    <location>
        <begin position="75"/>
        <end position="360"/>
    </location>
</feature>
<organism evidence="14 15">
    <name type="scientific">Diacronema lutheri</name>
    <name type="common">Unicellular marine alga</name>
    <name type="synonym">Monochrysis lutheri</name>
    <dbReference type="NCBI Taxonomy" id="2081491"/>
    <lineage>
        <taxon>Eukaryota</taxon>
        <taxon>Haptista</taxon>
        <taxon>Haptophyta</taxon>
        <taxon>Pavlovophyceae</taxon>
        <taxon>Pavlovales</taxon>
        <taxon>Pavlovaceae</taxon>
        <taxon>Diacronema</taxon>
    </lineage>
</organism>
<sequence length="1623" mass="174794">MVSERLPSDAGGVQSPLSPSSMSGRTRRQSIRADVRRRVSLAGVYASKRGYSGRVLGLTARDAPRRQAIWLIEQPWFDGGILFVILVNTLLLGIEGPSASPPQWIERTTLSFLCVFTAEVVLKVIASGLYRDRHAYLRSYWNVLDLTVVLTGWAPYIFPGAQSVSALRVLRALRPLRSINRLPSLRALIDAMVRALPQLVNVSLLLAFVCIASAIAGMQLFKGVLRFRCIDAALLAGAPGGTDVVAALAQRVADADAFRVCRPAASAAGTYISGEQGTCASGELCVELANPMSGTVSFDSFGEALLTIFSILTLEGWADVMWLQVDAVGWPAVAYCVTLVVVGALALLNLLRAIICDTFVPADTVKPTRPNMRAARSMSSAEQWWDKTFGAHARQVLIHPGFVPTVIGATLLNTALLCCYSYGMEDALRSNLDTVGFALSAVFLVEMVVKLSALGVRAYTRDPFNLLDGLVVAESIIEIALALAGLDKVGGLNQLRSLRLLRVLKLMSASDSTKELLAMMMASLAALRSLLFLIALVLCVFAIIGMQLFGQLPSATRDNFSNFGQALLATFVVMTGDGWTALMAGYYTHAPMTSAAYFVSLIVVSNYVLLNLIIAIMLAAFDDLDDDDDDKTGGGDGGGGGDGELVSGGITHNAGGGGAAPEPPSACAASCPAPARAHLYRYRSTLSAAPAPPSAHSFYAPKAAPAPVSKDEFMGMFSEVYAQERAMLTTCSASDVGTGAPAQSKEVVRLAKRLGNHALLAGPAMNRGSSLTLLVDEPSSAQDDELRARGWLERITLGDRALMLFPPKARLRTLAGRIARSHALSACVLVLTVASSMLVATEPVTDAALRAASPAALHALHWAELAIAVLFALEVTVHAVADGLIWPAPTAYLRNSWNQLDFAVVLASILAFVPCGVRLESLNLAQTMRTLRPLRLLSRYEGTRTVMSSLVTSLPAVTGVIAVCLCFNIVFAVLGQQLFGGRFARCSDGSAVDEAECVGVFAPDPLWPGAVEPREWRNPPFGSFDSVPDASLLLLESSSLEGWTDVMRWASDSGEPGRAPSEGGTPWAPAFFVLWVMLGGFFSVNLFVGVVVETFSACKKAEEGSLFMTVEQRRWVKLQTSMYLSKLHARPARPREDGGRYARLRAHVFDLVSSSRFENAVMGAIIVATASVALDAYEQPAWRVQVLSHVSTVLLVAFTSEAALKIVAYGPSRYFASPWDRFDFALVVASLLDAAASALLSAASGVNPALIRALRIARIARVARAARVGSSMRTLLATASLAVPALLNVLLVMLVLLFSFAVLARHLFGAIREGLEAIEPEHRNFADVGRALLVLFESATGETWCGMMHDLRRADCAAVGTRGCTPWAAVPFYMAFVLVAAFVLINVVVAIVIETHSDVQNEQQDEQAVSVLHLVAFKNAWSELDPDADGLIPVSSLRALVELTPHPLGLRDSPHRLHMYERADALRFIAQLKMTVWTRGRDSVIAYHEALDACVARCMPGISAEEMRQQFVTTASQLARFEHLQANTREQALGRLAVLHNAADVGPYHEWPVAQAYATIVLQRRARLALRVIRARREEEGGIVASVQRTFRWMAPCSALGKAKPKATGWRMAAERQPSLRLF</sequence>
<dbReference type="Gene3D" id="1.20.120.350">
    <property type="entry name" value="Voltage-gated potassium channels. Chain C"/>
    <property type="match status" value="4"/>
</dbReference>
<reference evidence="14" key="1">
    <citation type="submission" date="2021-05" db="EMBL/GenBank/DDBJ databases">
        <title>The genome of the haptophyte Pavlova lutheri (Diacronema luteri, Pavlovales) - a model for lipid biosynthesis in eukaryotic algae.</title>
        <authorList>
            <person name="Hulatt C.J."/>
            <person name="Posewitz M.C."/>
        </authorList>
    </citation>
    <scope>NUCLEOTIDE SEQUENCE</scope>
    <source>
        <strain evidence="14">NIVA-4/92</strain>
    </source>
</reference>
<evidence type="ECO:0000256" key="7">
    <source>
        <dbReference type="ARBA" id="ARBA00023065"/>
    </source>
</evidence>
<feature type="transmembrane region" description="Helical" evidence="12">
    <location>
        <begin position="902"/>
        <end position="919"/>
    </location>
</feature>
<dbReference type="InterPro" id="IPR005821">
    <property type="entry name" value="Ion_trans_dom"/>
</dbReference>
<evidence type="ECO:0000313" key="15">
    <source>
        <dbReference type="Proteomes" id="UP000751190"/>
    </source>
</evidence>
<feature type="region of interest" description="Disordered" evidence="11">
    <location>
        <begin position="630"/>
        <end position="667"/>
    </location>
</feature>
<evidence type="ECO:0000256" key="10">
    <source>
        <dbReference type="ARBA" id="ARBA00023303"/>
    </source>
</evidence>
<feature type="domain" description="Ion transport" evidence="13">
    <location>
        <begin position="1155"/>
        <end position="1403"/>
    </location>
</feature>
<name>A0A8J5Y508_DIALT</name>
<dbReference type="InterPro" id="IPR043203">
    <property type="entry name" value="VGCC_Ca_Na"/>
</dbReference>
<feature type="transmembrane region" description="Helical" evidence="12">
    <location>
        <begin position="859"/>
        <end position="881"/>
    </location>
</feature>
<dbReference type="GO" id="GO:0005248">
    <property type="term" value="F:voltage-gated sodium channel activity"/>
    <property type="evidence" value="ECO:0007669"/>
    <property type="project" value="TreeGrafter"/>
</dbReference>
<dbReference type="Pfam" id="PF00520">
    <property type="entry name" value="Ion_trans"/>
    <property type="match status" value="4"/>
</dbReference>
<evidence type="ECO:0000256" key="3">
    <source>
        <dbReference type="ARBA" id="ARBA00022692"/>
    </source>
</evidence>
<evidence type="ECO:0000313" key="14">
    <source>
        <dbReference type="EMBL" id="KAG8470929.1"/>
    </source>
</evidence>
<dbReference type="Gene3D" id="1.10.287.70">
    <property type="match status" value="4"/>
</dbReference>
<dbReference type="PANTHER" id="PTHR10037">
    <property type="entry name" value="VOLTAGE-GATED CATION CHANNEL CALCIUM AND SODIUM"/>
    <property type="match status" value="1"/>
</dbReference>
<keyword evidence="8 12" id="KW-0472">Membrane</keyword>
<keyword evidence="5" id="KW-0851">Voltage-gated channel</keyword>
<feature type="domain" description="Ion transport" evidence="13">
    <location>
        <begin position="406"/>
        <end position="626"/>
    </location>
</feature>
<evidence type="ECO:0000256" key="9">
    <source>
        <dbReference type="ARBA" id="ARBA00023180"/>
    </source>
</evidence>
<feature type="transmembrane region" description="Helical" evidence="12">
    <location>
        <begin position="595"/>
        <end position="621"/>
    </location>
</feature>
<keyword evidence="6 12" id="KW-1133">Transmembrane helix</keyword>
<dbReference type="PANTHER" id="PTHR10037:SF62">
    <property type="entry name" value="SODIUM CHANNEL PROTEIN 60E"/>
    <property type="match status" value="1"/>
</dbReference>
<evidence type="ECO:0000256" key="6">
    <source>
        <dbReference type="ARBA" id="ARBA00022989"/>
    </source>
</evidence>
<keyword evidence="7" id="KW-0406">Ion transport</keyword>
<dbReference type="SUPFAM" id="SSF81324">
    <property type="entry name" value="Voltage-gated potassium channels"/>
    <property type="match status" value="4"/>
</dbReference>
<feature type="transmembrane region" description="Helical" evidence="12">
    <location>
        <begin position="1275"/>
        <end position="1303"/>
    </location>
</feature>
<evidence type="ECO:0000256" key="1">
    <source>
        <dbReference type="ARBA" id="ARBA00004141"/>
    </source>
</evidence>
<dbReference type="GO" id="GO:0001518">
    <property type="term" value="C:voltage-gated sodium channel complex"/>
    <property type="evidence" value="ECO:0007669"/>
    <property type="project" value="TreeGrafter"/>
</dbReference>
<feature type="transmembrane region" description="Helical" evidence="12">
    <location>
        <begin position="1067"/>
        <end position="1092"/>
    </location>
</feature>
<feature type="transmembrane region" description="Helical" evidence="12">
    <location>
        <begin position="1372"/>
        <end position="1393"/>
    </location>
</feature>
<keyword evidence="4" id="KW-0677">Repeat</keyword>
<feature type="transmembrane region" description="Helical" evidence="12">
    <location>
        <begin position="109"/>
        <end position="130"/>
    </location>
</feature>
<gene>
    <name evidence="14" type="ORF">KFE25_009350</name>
</gene>
<keyword evidence="10" id="KW-0407">Ion channel</keyword>
<dbReference type="Gene3D" id="1.10.238.10">
    <property type="entry name" value="EF-hand"/>
    <property type="match status" value="1"/>
</dbReference>
<feature type="compositionally biased region" description="Gly residues" evidence="11">
    <location>
        <begin position="634"/>
        <end position="643"/>
    </location>
</feature>
<dbReference type="OMA" id="ASSEEWW"/>
<feature type="region of interest" description="Disordered" evidence="11">
    <location>
        <begin position="1"/>
        <end position="31"/>
    </location>
</feature>
<evidence type="ECO:0000256" key="8">
    <source>
        <dbReference type="ARBA" id="ARBA00023136"/>
    </source>
</evidence>
<feature type="transmembrane region" description="Helical" evidence="12">
    <location>
        <begin position="818"/>
        <end position="839"/>
    </location>
</feature>
<protein>
    <recommendedName>
        <fullName evidence="13">Ion transport domain-containing protein</fullName>
    </recommendedName>
</protein>
<dbReference type="InterPro" id="IPR027359">
    <property type="entry name" value="Volt_channel_dom_sf"/>
</dbReference>
<keyword evidence="3 12" id="KW-0812">Transmembrane</keyword>
<feature type="transmembrane region" description="Helical" evidence="12">
    <location>
        <begin position="330"/>
        <end position="351"/>
    </location>
</feature>
<feature type="transmembrane region" description="Helical" evidence="12">
    <location>
        <begin position="435"/>
        <end position="454"/>
    </location>
</feature>
<feature type="domain" description="Ion transport" evidence="13">
    <location>
        <begin position="827"/>
        <end position="1102"/>
    </location>
</feature>
<comment type="subcellular location">
    <subcellularLocation>
        <location evidence="1">Membrane</location>
        <topology evidence="1">Multi-pass membrane protein</topology>
    </subcellularLocation>
</comment>
<accession>A0A8J5Y508</accession>
<feature type="transmembrane region" description="Helical" evidence="12">
    <location>
        <begin position="202"/>
        <end position="221"/>
    </location>
</feature>
<feature type="transmembrane region" description="Helical" evidence="12">
    <location>
        <begin position="402"/>
        <end position="423"/>
    </location>
</feature>
<evidence type="ECO:0000256" key="4">
    <source>
        <dbReference type="ARBA" id="ARBA00022737"/>
    </source>
</evidence>
<keyword evidence="9" id="KW-0325">Glycoprotein</keyword>
<feature type="transmembrane region" description="Helical" evidence="12">
    <location>
        <begin position="75"/>
        <end position="94"/>
    </location>
</feature>
<proteinExistence type="predicted"/>
<feature type="transmembrane region" description="Helical" evidence="12">
    <location>
        <begin position="1224"/>
        <end position="1254"/>
    </location>
</feature>
<feature type="transmembrane region" description="Helical" evidence="12">
    <location>
        <begin position="566"/>
        <end position="589"/>
    </location>
</feature>
<feature type="transmembrane region" description="Helical" evidence="12">
    <location>
        <begin position="516"/>
        <end position="545"/>
    </location>
</feature>
<evidence type="ECO:0000256" key="11">
    <source>
        <dbReference type="SAM" id="MobiDB-lite"/>
    </source>
</evidence>
<evidence type="ECO:0000256" key="2">
    <source>
        <dbReference type="ARBA" id="ARBA00022448"/>
    </source>
</evidence>
<dbReference type="EMBL" id="JAGTXO010000001">
    <property type="protein sequence ID" value="KAG8470929.1"/>
    <property type="molecule type" value="Genomic_DNA"/>
</dbReference>
<evidence type="ECO:0000256" key="5">
    <source>
        <dbReference type="ARBA" id="ARBA00022882"/>
    </source>
</evidence>
<keyword evidence="15" id="KW-1185">Reference proteome</keyword>
<feature type="compositionally biased region" description="Polar residues" evidence="11">
    <location>
        <begin position="15"/>
        <end position="24"/>
    </location>
</feature>
<dbReference type="FunFam" id="1.20.120.350:FF:000009">
    <property type="entry name" value="Voltage-dependent T-type calcium channel subunit alpha"/>
    <property type="match status" value="1"/>
</dbReference>
<comment type="caution">
    <text evidence="14">The sequence shown here is derived from an EMBL/GenBank/DDBJ whole genome shotgun (WGS) entry which is preliminary data.</text>
</comment>
<feature type="transmembrane region" description="Helical" evidence="12">
    <location>
        <begin position="954"/>
        <end position="975"/>
    </location>
</feature>
<dbReference type="OrthoDB" id="431720at2759"/>
<evidence type="ECO:0000256" key="12">
    <source>
        <dbReference type="SAM" id="Phobius"/>
    </source>
</evidence>
<feature type="transmembrane region" description="Helical" evidence="12">
    <location>
        <begin position="1184"/>
        <end position="1204"/>
    </location>
</feature>
<dbReference type="Proteomes" id="UP000751190">
    <property type="component" value="Unassembled WGS sequence"/>
</dbReference>
<evidence type="ECO:0000259" key="13">
    <source>
        <dbReference type="Pfam" id="PF00520"/>
    </source>
</evidence>